<dbReference type="SUPFAM" id="SSF51905">
    <property type="entry name" value="FAD/NAD(P)-binding domain"/>
    <property type="match status" value="1"/>
</dbReference>
<dbReference type="PANTHER" id="PTHR43476">
    <property type="entry name" value="3-(3-HYDROXY-PHENYL)PROPIONATE/3-HYDROXYCINNAMIC ACID HYDROXYLASE"/>
    <property type="match status" value="1"/>
</dbReference>
<feature type="domain" description="FAD-binding" evidence="2">
    <location>
        <begin position="6"/>
        <end position="349"/>
    </location>
</feature>
<name>A0ABT0A9R3_9SPHN</name>
<dbReference type="Gene3D" id="3.50.50.60">
    <property type="entry name" value="FAD/NAD(P)-binding domain"/>
    <property type="match status" value="1"/>
</dbReference>
<dbReference type="Gene3D" id="3.30.70.2450">
    <property type="match status" value="1"/>
</dbReference>
<dbReference type="PRINTS" id="PR00420">
    <property type="entry name" value="RNGMNOXGNASE"/>
</dbReference>
<accession>A0ABT0A9R3</accession>
<dbReference type="Proteomes" id="UP001162802">
    <property type="component" value="Unassembled WGS sequence"/>
</dbReference>
<dbReference type="RefSeq" id="WP_243797500.1">
    <property type="nucleotide sequence ID" value="NZ_JALHAT010000003.1"/>
</dbReference>
<dbReference type="InterPro" id="IPR036188">
    <property type="entry name" value="FAD/NAD-bd_sf"/>
</dbReference>
<dbReference type="GO" id="GO:0004497">
    <property type="term" value="F:monooxygenase activity"/>
    <property type="evidence" value="ECO:0007669"/>
    <property type="project" value="UniProtKB-KW"/>
</dbReference>
<dbReference type="InterPro" id="IPR050631">
    <property type="entry name" value="PheA/TfdB_FAD_monoxygenase"/>
</dbReference>
<proteinExistence type="predicted"/>
<dbReference type="InterPro" id="IPR002938">
    <property type="entry name" value="FAD-bd"/>
</dbReference>
<reference evidence="3" key="1">
    <citation type="submission" date="2022-03" db="EMBL/GenBank/DDBJ databases">
        <title>Identification of a novel bacterium isolated from mangrove sediments.</title>
        <authorList>
            <person name="Pan X."/>
        </authorList>
    </citation>
    <scope>NUCLEOTIDE SEQUENCE</scope>
    <source>
        <strain evidence="3">B2637</strain>
    </source>
</reference>
<protein>
    <submittedName>
        <fullName evidence="3">FAD-dependent monooxygenase</fullName>
    </submittedName>
</protein>
<sequence length="404" mass="45076">MAAVERCQVVIAGAGPVGTVLATLLAQAGVDVVVLEAGSECAQDLRASTFHPPSLEMLDQIGITQMLIDKGLKAPVYHWRDRQSGEVIDFDLAEISDVTKYPFRIQCEQYHLSQGLAEGLGKYSNAQVRFGSRIVSFNDDGAGVDVFVETMTGIDKLRCDFLVGADGANSIVRKWLGVEFDGFTYPERFLTLSTELELADHLPNLCYVNYVSDPQEWLVLLRVPSVWRVLVPTDPEADEDYLRSDEVKNGIFDRLIGEGAGKDVKTGHRTLYRVHQRVAKSFREGRVMLCGDASHLNNPLGGFGMNSGIHDAFNLFEKLMPVIEGKADMDANLSLYDRQRRTVTHSFTQTQTKANMAMIKGGQDDAHQQRRQAMLDIKADDDKRRAYMMRQAMYESLEQAKSIT</sequence>
<organism evidence="3 4">
    <name type="scientific">Novosphingobium mangrovi</name>
    <name type="common">ex Hu et al. 2023</name>
    <dbReference type="NCBI Taxonomy" id="2930094"/>
    <lineage>
        <taxon>Bacteria</taxon>
        <taxon>Pseudomonadati</taxon>
        <taxon>Pseudomonadota</taxon>
        <taxon>Alphaproteobacteria</taxon>
        <taxon>Sphingomonadales</taxon>
        <taxon>Sphingomonadaceae</taxon>
        <taxon>Novosphingobium</taxon>
    </lineage>
</organism>
<evidence type="ECO:0000256" key="1">
    <source>
        <dbReference type="ARBA" id="ARBA00023002"/>
    </source>
</evidence>
<dbReference type="EMBL" id="JALHAT010000003">
    <property type="protein sequence ID" value="MCJ1959940.1"/>
    <property type="molecule type" value="Genomic_DNA"/>
</dbReference>
<dbReference type="Pfam" id="PF01494">
    <property type="entry name" value="FAD_binding_3"/>
    <property type="match status" value="1"/>
</dbReference>
<evidence type="ECO:0000259" key="2">
    <source>
        <dbReference type="Pfam" id="PF01494"/>
    </source>
</evidence>
<evidence type="ECO:0000313" key="4">
    <source>
        <dbReference type="Proteomes" id="UP001162802"/>
    </source>
</evidence>
<keyword evidence="4" id="KW-1185">Reference proteome</keyword>
<dbReference type="PANTHER" id="PTHR43476:SF3">
    <property type="entry name" value="FAD-BINDING MONOOXYGENASE"/>
    <property type="match status" value="1"/>
</dbReference>
<gene>
    <name evidence="3" type="ORF">MTR65_04520</name>
</gene>
<keyword evidence="3" id="KW-0503">Monooxygenase</keyword>
<evidence type="ECO:0000313" key="3">
    <source>
        <dbReference type="EMBL" id="MCJ1959940.1"/>
    </source>
</evidence>
<keyword evidence="1" id="KW-0560">Oxidoreductase</keyword>
<comment type="caution">
    <text evidence="3">The sequence shown here is derived from an EMBL/GenBank/DDBJ whole genome shotgun (WGS) entry which is preliminary data.</text>
</comment>